<evidence type="ECO:0000313" key="2">
    <source>
        <dbReference type="EMBL" id="KAJ7025933.1"/>
    </source>
</evidence>
<keyword evidence="3" id="KW-1185">Reference proteome</keyword>
<organism evidence="2 3">
    <name type="scientific">Mycena alexandri</name>
    <dbReference type="NCBI Taxonomy" id="1745969"/>
    <lineage>
        <taxon>Eukaryota</taxon>
        <taxon>Fungi</taxon>
        <taxon>Dikarya</taxon>
        <taxon>Basidiomycota</taxon>
        <taxon>Agaricomycotina</taxon>
        <taxon>Agaricomycetes</taxon>
        <taxon>Agaricomycetidae</taxon>
        <taxon>Agaricales</taxon>
        <taxon>Marasmiineae</taxon>
        <taxon>Mycenaceae</taxon>
        <taxon>Mycena</taxon>
    </lineage>
</organism>
<sequence length="218" mass="23998">MGELTSRWVLAVMGRTQPELRCGRWEKVANPGWWLISLFGLDSKSTCHVGSSYELPKLFIPNPIYSSGGSPNDEGRKSTNVDFAQRSGRAQNLCRCITEGAARERSASTRARTARVLHRLEHEKPSAQTEIQAAKADLYRTMHVMTRKMQSAGSSRRRSSIDAELDARVRCTLVGGRGRRCMQHEQGAGAAGVVRRQGSSENGRERAVGESVGNHGEC</sequence>
<feature type="region of interest" description="Disordered" evidence="1">
    <location>
        <begin position="187"/>
        <end position="218"/>
    </location>
</feature>
<reference evidence="2" key="1">
    <citation type="submission" date="2023-03" db="EMBL/GenBank/DDBJ databases">
        <title>Massive genome expansion in bonnet fungi (Mycena s.s.) driven by repeated elements and novel gene families across ecological guilds.</title>
        <authorList>
            <consortium name="Lawrence Berkeley National Laboratory"/>
            <person name="Harder C.B."/>
            <person name="Miyauchi S."/>
            <person name="Viragh M."/>
            <person name="Kuo A."/>
            <person name="Thoen E."/>
            <person name="Andreopoulos B."/>
            <person name="Lu D."/>
            <person name="Skrede I."/>
            <person name="Drula E."/>
            <person name="Henrissat B."/>
            <person name="Morin E."/>
            <person name="Kohler A."/>
            <person name="Barry K."/>
            <person name="LaButti K."/>
            <person name="Morin E."/>
            <person name="Salamov A."/>
            <person name="Lipzen A."/>
            <person name="Mereny Z."/>
            <person name="Hegedus B."/>
            <person name="Baldrian P."/>
            <person name="Stursova M."/>
            <person name="Weitz H."/>
            <person name="Taylor A."/>
            <person name="Grigoriev I.V."/>
            <person name="Nagy L.G."/>
            <person name="Martin F."/>
            <person name="Kauserud H."/>
        </authorList>
    </citation>
    <scope>NUCLEOTIDE SEQUENCE</scope>
    <source>
        <strain evidence="2">CBHHK200</strain>
    </source>
</reference>
<dbReference type="AlphaFoldDB" id="A0AAD6SE11"/>
<feature type="compositionally biased region" description="Low complexity" evidence="1">
    <location>
        <begin position="187"/>
        <end position="197"/>
    </location>
</feature>
<protein>
    <submittedName>
        <fullName evidence="2">Uncharacterized protein</fullName>
    </submittedName>
</protein>
<name>A0AAD6SE11_9AGAR</name>
<gene>
    <name evidence="2" type="ORF">C8F04DRAFT_1190969</name>
</gene>
<accession>A0AAD6SE11</accession>
<dbReference type="Proteomes" id="UP001218188">
    <property type="component" value="Unassembled WGS sequence"/>
</dbReference>
<comment type="caution">
    <text evidence="2">The sequence shown here is derived from an EMBL/GenBank/DDBJ whole genome shotgun (WGS) entry which is preliminary data.</text>
</comment>
<evidence type="ECO:0000313" key="3">
    <source>
        <dbReference type="Proteomes" id="UP001218188"/>
    </source>
</evidence>
<proteinExistence type="predicted"/>
<dbReference type="EMBL" id="JARJCM010000146">
    <property type="protein sequence ID" value="KAJ7025933.1"/>
    <property type="molecule type" value="Genomic_DNA"/>
</dbReference>
<evidence type="ECO:0000256" key="1">
    <source>
        <dbReference type="SAM" id="MobiDB-lite"/>
    </source>
</evidence>